<protein>
    <submittedName>
        <fullName evidence="2">Uncharacterized protein</fullName>
    </submittedName>
</protein>
<sequence length="51" mass="5735">MSSRFLGTLEAPATRLRARARRLCRRRLAERVSAKHPAAPRAAPAQPARER</sequence>
<keyword evidence="3" id="KW-1185">Reference proteome</keyword>
<dbReference type="KEGG" id="tro:trd_1410"/>
<organism evidence="2 3">
    <name type="scientific">Thermomicrobium roseum (strain ATCC 27502 / DSM 5159 / P-2)</name>
    <dbReference type="NCBI Taxonomy" id="309801"/>
    <lineage>
        <taxon>Bacteria</taxon>
        <taxon>Pseudomonadati</taxon>
        <taxon>Thermomicrobiota</taxon>
        <taxon>Thermomicrobia</taxon>
        <taxon>Thermomicrobiales</taxon>
        <taxon>Thermomicrobiaceae</taxon>
        <taxon>Thermomicrobium</taxon>
    </lineage>
</organism>
<dbReference type="HOGENOM" id="CLU_3104906_0_0_0"/>
<proteinExistence type="predicted"/>
<name>B9L2K8_THERP</name>
<accession>B9L2K8</accession>
<reference evidence="2 3" key="1">
    <citation type="journal article" date="2009" name="PLoS ONE">
        <title>Complete genome sequence of the aerobic CO-oxidizing thermophile Thermomicrobium roseum.</title>
        <authorList>
            <person name="Wu D."/>
            <person name="Raymond J."/>
            <person name="Wu M."/>
            <person name="Chatterji S."/>
            <person name="Ren Q."/>
            <person name="Graham J.E."/>
            <person name="Bryant D.A."/>
            <person name="Robb F."/>
            <person name="Colman A."/>
            <person name="Tallon L.J."/>
            <person name="Badger J.H."/>
            <person name="Madupu R."/>
            <person name="Ward N.L."/>
            <person name="Eisen J.A."/>
        </authorList>
    </citation>
    <scope>NUCLEOTIDE SEQUENCE [LARGE SCALE GENOMIC DNA]</scope>
    <source>
        <strain evidence="3">ATCC 27502 / DSM 5159 / P-2</strain>
    </source>
</reference>
<evidence type="ECO:0000256" key="1">
    <source>
        <dbReference type="SAM" id="MobiDB-lite"/>
    </source>
</evidence>
<evidence type="ECO:0000313" key="3">
    <source>
        <dbReference type="Proteomes" id="UP000000447"/>
    </source>
</evidence>
<gene>
    <name evidence="2" type="ordered locus">trd_1410</name>
</gene>
<evidence type="ECO:0000313" key="2">
    <source>
        <dbReference type="EMBL" id="ACM06375.1"/>
    </source>
</evidence>
<feature type="region of interest" description="Disordered" evidence="1">
    <location>
        <begin position="29"/>
        <end position="51"/>
    </location>
</feature>
<dbReference type="EMBL" id="CP001275">
    <property type="protein sequence ID" value="ACM06375.1"/>
    <property type="molecule type" value="Genomic_DNA"/>
</dbReference>
<dbReference type="AlphaFoldDB" id="B9L2K8"/>
<dbReference type="Proteomes" id="UP000000447">
    <property type="component" value="Chromosome"/>
</dbReference>
<feature type="compositionally biased region" description="Low complexity" evidence="1">
    <location>
        <begin position="37"/>
        <end position="51"/>
    </location>
</feature>